<feature type="binding site" description="covalent" evidence="6">
    <location>
        <position position="419"/>
    </location>
    <ligand>
        <name>heme c</name>
        <dbReference type="ChEBI" id="CHEBI:61717"/>
    </ligand>
</feature>
<keyword evidence="10" id="KW-1185">Reference proteome</keyword>
<organism evidence="9 10">
    <name type="scientific">Sulfuricurvum kujiense (strain ATCC BAA-921 / DSM 16994 / JCM 11577 / YK-1)</name>
    <dbReference type="NCBI Taxonomy" id="709032"/>
    <lineage>
        <taxon>Bacteria</taxon>
        <taxon>Pseudomonadati</taxon>
        <taxon>Campylobacterota</taxon>
        <taxon>Epsilonproteobacteria</taxon>
        <taxon>Campylobacterales</taxon>
        <taxon>Sulfurimonadaceae</taxon>
        <taxon>Sulfuricurvum</taxon>
    </lineage>
</organism>
<evidence type="ECO:0000313" key="10">
    <source>
        <dbReference type="Proteomes" id="UP000008721"/>
    </source>
</evidence>
<dbReference type="AlphaFoldDB" id="E4TYV8"/>
<dbReference type="KEGG" id="sku:Sulku_2459"/>
<dbReference type="OrthoDB" id="9814063at2"/>
<keyword evidence="3 6" id="KW-0479">Metal-binding</keyword>
<keyword evidence="1" id="KW-0813">Transport</keyword>
<feature type="binding site" description="covalent" evidence="6">
    <location>
        <position position="374"/>
    </location>
    <ligand>
        <name>heme c</name>
        <dbReference type="ChEBI" id="CHEBI:61717"/>
    </ligand>
</feature>
<evidence type="ECO:0000256" key="2">
    <source>
        <dbReference type="ARBA" id="ARBA00022617"/>
    </source>
</evidence>
<evidence type="ECO:0000256" key="1">
    <source>
        <dbReference type="ARBA" id="ARBA00022448"/>
    </source>
</evidence>
<accession>E4TYV8</accession>
<keyword evidence="7" id="KW-1133">Transmembrane helix</keyword>
<sequence>MNWKLPFDIPLVVPTMGLPGWFFDTLGIIVFVVHIAFIYTLIGASTASVLYNITGVFKKSKTDDLLAYKMTNPTTISENMGALWGVAPLLVISVLYTGFFYTAILKVSPHILHIIYGNIFAFLLSYAYKFSWHSLHNHKGFHIAIGLVAVLTFYTLPPVFMSMSNLYLQPETFATVQNIWDIMLTPLTSFRLLNFFLTAFSFTGIVMIYLGVKWVKAGGEDAEAGRLAIDQGKKWFMWASPVNIAVLPLVFFAFSPRISEAYIHTPFVFLPFAASAVLTILFFFLLKRFGNEEMNLGDATKAMVLVIVAVVLMATARHGIRVVSFEEPLKLQAEATEKYMTDVITEYKAYKEEMKNAPAVVLDPAVSLADSKGCLACHSVDTKLVGPSYKEVAAKGESADVLTASLKNGSTGKWGETPMPPQTLTDEEAKTLIEWVLKQK</sequence>
<feature type="transmembrane region" description="Helical" evidence="7">
    <location>
        <begin position="20"/>
        <end position="51"/>
    </location>
</feature>
<evidence type="ECO:0000313" key="9">
    <source>
        <dbReference type="EMBL" id="ADR35118.1"/>
    </source>
</evidence>
<dbReference type="HOGENOM" id="CLU_620609_0_0_7"/>
<feature type="transmembrane region" description="Helical" evidence="7">
    <location>
        <begin position="298"/>
        <end position="316"/>
    </location>
</feature>
<dbReference type="eggNOG" id="COG4654">
    <property type="taxonomic scope" value="Bacteria"/>
</dbReference>
<feature type="transmembrane region" description="Helical" evidence="7">
    <location>
        <begin position="140"/>
        <end position="160"/>
    </location>
</feature>
<feature type="transmembrane region" description="Helical" evidence="7">
    <location>
        <begin position="82"/>
        <end position="104"/>
    </location>
</feature>
<dbReference type="InterPro" id="IPR036909">
    <property type="entry name" value="Cyt_c-like_dom_sf"/>
</dbReference>
<evidence type="ECO:0000259" key="8">
    <source>
        <dbReference type="PROSITE" id="PS51007"/>
    </source>
</evidence>
<dbReference type="RefSeq" id="WP_013461315.1">
    <property type="nucleotide sequence ID" value="NC_014762.1"/>
</dbReference>
<dbReference type="InterPro" id="IPR009056">
    <property type="entry name" value="Cyt_c-like_dom"/>
</dbReference>
<dbReference type="EMBL" id="CP002355">
    <property type="protein sequence ID" value="ADR35118.1"/>
    <property type="molecule type" value="Genomic_DNA"/>
</dbReference>
<feature type="transmembrane region" description="Helical" evidence="7">
    <location>
        <begin position="110"/>
        <end position="128"/>
    </location>
</feature>
<name>E4TYV8_SULKY</name>
<dbReference type="Proteomes" id="UP000008721">
    <property type="component" value="Chromosome"/>
</dbReference>
<dbReference type="STRING" id="709032.Sulku_2459"/>
<keyword evidence="4" id="KW-0249">Electron transport</keyword>
<dbReference type="SUPFAM" id="SSF46626">
    <property type="entry name" value="Cytochrome c"/>
    <property type="match status" value="1"/>
</dbReference>
<dbReference type="PRINTS" id="PR00606">
    <property type="entry name" value="CYTCHROMECID"/>
</dbReference>
<evidence type="ECO:0000256" key="4">
    <source>
        <dbReference type="ARBA" id="ARBA00022982"/>
    </source>
</evidence>
<reference evidence="9 10" key="1">
    <citation type="journal article" date="2012" name="Stand. Genomic Sci.">
        <title>Complete genome sequence of the sulfur compounds oxidizing chemolithoautotroph Sulfuricurvum kujiense type strain (YK-1(T)).</title>
        <authorList>
            <person name="Han C."/>
            <person name="Kotsyurbenko O."/>
            <person name="Chertkov O."/>
            <person name="Held B."/>
            <person name="Lapidus A."/>
            <person name="Nolan M."/>
            <person name="Lucas S."/>
            <person name="Hammon N."/>
            <person name="Deshpande S."/>
            <person name="Cheng J.F."/>
            <person name="Tapia R."/>
            <person name="Goodwin L.A."/>
            <person name="Pitluck S."/>
            <person name="Liolios K."/>
            <person name="Pagani I."/>
            <person name="Ivanova N."/>
            <person name="Mavromatis K."/>
            <person name="Mikhailova N."/>
            <person name="Pati A."/>
            <person name="Chen A."/>
            <person name="Palaniappan K."/>
            <person name="Land M."/>
            <person name="Hauser L."/>
            <person name="Chang Y.J."/>
            <person name="Jeffries C.D."/>
            <person name="Brambilla E.M."/>
            <person name="Rohde M."/>
            <person name="Spring S."/>
            <person name="Sikorski J."/>
            <person name="Goker M."/>
            <person name="Woyke T."/>
            <person name="Bristow J."/>
            <person name="Eisen J.A."/>
            <person name="Markowitz V."/>
            <person name="Hugenholtz P."/>
            <person name="Kyrpides N.C."/>
            <person name="Klenk H.P."/>
            <person name="Detter J.C."/>
        </authorList>
    </citation>
    <scope>NUCLEOTIDE SEQUENCE [LARGE SCALE GENOMIC DNA]</scope>
    <source>
        <strain evidence="10">ATCC BAA-921 / DSM 16994 / JCM 11577 / YK-1</strain>
    </source>
</reference>
<dbReference type="Gene3D" id="1.10.760.10">
    <property type="entry name" value="Cytochrome c-like domain"/>
    <property type="match status" value="1"/>
</dbReference>
<gene>
    <name evidence="9" type="ordered locus">Sulku_2459</name>
</gene>
<keyword evidence="2 6" id="KW-0349">Heme</keyword>
<dbReference type="GO" id="GO:0020037">
    <property type="term" value="F:heme binding"/>
    <property type="evidence" value="ECO:0007669"/>
    <property type="project" value="InterPro"/>
</dbReference>
<feature type="domain" description="Cytochrome c" evidence="8">
    <location>
        <begin position="352"/>
        <end position="440"/>
    </location>
</feature>
<evidence type="ECO:0000256" key="6">
    <source>
        <dbReference type="PIRSR" id="PIRSR602324-1"/>
    </source>
</evidence>
<protein>
    <submittedName>
        <fullName evidence="9">Cytochrome c class I</fullName>
    </submittedName>
</protein>
<feature type="binding site" description="covalent" evidence="6">
    <location>
        <position position="378"/>
    </location>
    <ligand>
        <name>heme c</name>
        <dbReference type="ChEBI" id="CHEBI:61717"/>
    </ligand>
</feature>
<dbReference type="PROSITE" id="PS51007">
    <property type="entry name" value="CYTC"/>
    <property type="match status" value="1"/>
</dbReference>
<keyword evidence="7" id="KW-0812">Transmembrane</keyword>
<feature type="transmembrane region" description="Helical" evidence="7">
    <location>
        <begin position="267"/>
        <end position="286"/>
    </location>
</feature>
<feature type="transmembrane region" description="Helical" evidence="7">
    <location>
        <begin position="235"/>
        <end position="255"/>
    </location>
</feature>
<dbReference type="GO" id="GO:0005506">
    <property type="term" value="F:iron ion binding"/>
    <property type="evidence" value="ECO:0007669"/>
    <property type="project" value="InterPro"/>
</dbReference>
<comment type="PTM">
    <text evidence="6">Binds 1 heme c group covalently per subunit.</text>
</comment>
<evidence type="ECO:0000256" key="3">
    <source>
        <dbReference type="ARBA" id="ARBA00022723"/>
    </source>
</evidence>
<dbReference type="InterPro" id="IPR002324">
    <property type="entry name" value="Cyt_c_ID"/>
</dbReference>
<proteinExistence type="predicted"/>
<feature type="transmembrane region" description="Helical" evidence="7">
    <location>
        <begin position="192"/>
        <end position="215"/>
    </location>
</feature>
<evidence type="ECO:0000256" key="5">
    <source>
        <dbReference type="ARBA" id="ARBA00023004"/>
    </source>
</evidence>
<dbReference type="Pfam" id="PF00034">
    <property type="entry name" value="Cytochrom_C"/>
    <property type="match status" value="1"/>
</dbReference>
<dbReference type="GO" id="GO:0009055">
    <property type="term" value="F:electron transfer activity"/>
    <property type="evidence" value="ECO:0007669"/>
    <property type="project" value="InterPro"/>
</dbReference>
<keyword evidence="5 6" id="KW-0408">Iron</keyword>
<evidence type="ECO:0000256" key="7">
    <source>
        <dbReference type="SAM" id="Phobius"/>
    </source>
</evidence>
<keyword evidence="7" id="KW-0472">Membrane</keyword>